<evidence type="ECO:0000256" key="1">
    <source>
        <dbReference type="SAM" id="MobiDB-lite"/>
    </source>
</evidence>
<feature type="compositionally biased region" description="Low complexity" evidence="1">
    <location>
        <begin position="698"/>
        <end position="710"/>
    </location>
</feature>
<reference evidence="2 3" key="1">
    <citation type="journal article" date="2024" name="G3 (Bethesda)">
        <title>Genome assembly of Hibiscus sabdariffa L. provides insights into metabolisms of medicinal natural products.</title>
        <authorList>
            <person name="Kim T."/>
        </authorList>
    </citation>
    <scope>NUCLEOTIDE SEQUENCE [LARGE SCALE GENOMIC DNA]</scope>
    <source>
        <strain evidence="2">TK-2024</strain>
        <tissue evidence="2">Old leaves</tissue>
    </source>
</reference>
<feature type="region of interest" description="Disordered" evidence="1">
    <location>
        <begin position="110"/>
        <end position="129"/>
    </location>
</feature>
<evidence type="ECO:0000313" key="2">
    <source>
        <dbReference type="EMBL" id="KAK9028512.1"/>
    </source>
</evidence>
<protein>
    <submittedName>
        <fullName evidence="2">Uncharacterized protein</fullName>
    </submittedName>
</protein>
<gene>
    <name evidence="2" type="ORF">V6N11_025670</name>
</gene>
<dbReference type="Proteomes" id="UP001396334">
    <property type="component" value="Unassembled WGS sequence"/>
</dbReference>
<feature type="compositionally biased region" description="Polar residues" evidence="1">
    <location>
        <begin position="110"/>
        <end position="128"/>
    </location>
</feature>
<comment type="caution">
    <text evidence="2">The sequence shown here is derived from an EMBL/GenBank/DDBJ whole genome shotgun (WGS) entry which is preliminary data.</text>
</comment>
<feature type="region of interest" description="Disordered" evidence="1">
    <location>
        <begin position="664"/>
        <end position="756"/>
    </location>
</feature>
<feature type="compositionally biased region" description="Polar residues" evidence="1">
    <location>
        <begin position="84"/>
        <end position="104"/>
    </location>
</feature>
<dbReference type="EMBL" id="JBBPBN010000011">
    <property type="protein sequence ID" value="KAK9028512.1"/>
    <property type="molecule type" value="Genomic_DNA"/>
</dbReference>
<feature type="compositionally biased region" description="Polar residues" evidence="1">
    <location>
        <begin position="665"/>
        <end position="676"/>
    </location>
</feature>
<feature type="region of interest" description="Disordered" evidence="1">
    <location>
        <begin position="193"/>
        <end position="214"/>
    </location>
</feature>
<keyword evidence="3" id="KW-1185">Reference proteome</keyword>
<proteinExistence type="predicted"/>
<name>A0ABR2STA5_9ROSI</name>
<feature type="region of interest" description="Disordered" evidence="1">
    <location>
        <begin position="64"/>
        <end position="104"/>
    </location>
</feature>
<organism evidence="2 3">
    <name type="scientific">Hibiscus sabdariffa</name>
    <name type="common">roselle</name>
    <dbReference type="NCBI Taxonomy" id="183260"/>
    <lineage>
        <taxon>Eukaryota</taxon>
        <taxon>Viridiplantae</taxon>
        <taxon>Streptophyta</taxon>
        <taxon>Embryophyta</taxon>
        <taxon>Tracheophyta</taxon>
        <taxon>Spermatophyta</taxon>
        <taxon>Magnoliopsida</taxon>
        <taxon>eudicotyledons</taxon>
        <taxon>Gunneridae</taxon>
        <taxon>Pentapetalae</taxon>
        <taxon>rosids</taxon>
        <taxon>malvids</taxon>
        <taxon>Malvales</taxon>
        <taxon>Malvaceae</taxon>
        <taxon>Malvoideae</taxon>
        <taxon>Hibiscus</taxon>
    </lineage>
</organism>
<feature type="compositionally biased region" description="Polar residues" evidence="1">
    <location>
        <begin position="718"/>
        <end position="748"/>
    </location>
</feature>
<sequence>MESSSKAQEDLDFEFFDFNEVEFLDNANSFLDDETAADFSKEISPDDPIFAQASNMAKAATVDVGVDSQPPLTRDDQPRLDQMNADSTTTGYGNVSNNTSNPLQVDQLVSSPGRTNESFPHQSSSDTNLGRPIYSGFDGNASSVGHETTSPLFSPLIMEPTHSFPLGLAEIFQEHEDFSIQPFPSDLGANATQTNHVNGHNSLTKQPPETRGYSTQPHGVGFVQTSQVNDPIRLTEKLPQNGGYSTQPLQPEHGANSNQTDQVNGHIGMVEELLQNEAYSTQSFHLEHEGNLVQTNQVNDRMGLIENTLQNEDYSSQLLESQGMNSVQTNQVNGDIGNSLQAELLGPQRVESSNRGKTIMLGDQLPQNNGQELPYPNSFIQSSSGIEYLHGGSTQINQQAPTRVSFNENSFSRPLAPSGQQGTQFQATANSDPQRYNFVRPRPLAPLRPQPLTNPLQRLNQVPNMPNASASVLQQSMPRYFSHQHDQVAVAPRTYNPQAYSTTRLPEPSIPSRTPIRPHHQLNQLGVSDLQYPNSLQSRAPMLSSGEYTLEDIVEQRQYNRFDPFNPATNRFGTRSSTSVLQEALMHSGSYRLPASSQFPLMPGLRNSDHHYPQLTESSFLSRLQQQHGLLNQTARSVATYPSPTSETTLSSTILNSLLQKETTDISAPSQMETSLSGHRERGSSGRRGSHSRRRMGSGEPSSSSSPSPYKRFRRDSSLAQASTAQQENRNLPSVHNEAGTASNTGSTDGPRPIPNLVYDPKYEGIGLPIDPHLRLFATI</sequence>
<accession>A0ABR2STA5</accession>
<evidence type="ECO:0000313" key="3">
    <source>
        <dbReference type="Proteomes" id="UP001396334"/>
    </source>
</evidence>